<dbReference type="GO" id="GO:0009014">
    <property type="term" value="F:succinyl-diaminopimelate desuccinylase activity"/>
    <property type="evidence" value="ECO:0007669"/>
    <property type="project" value="TreeGrafter"/>
</dbReference>
<sequence length="453" mass="50696">MEGVKMVATTKIRQDYLEKLAQLIKIPSVSAKKTGLKEASELIGSFFKELKADQVIIDDQYEFPLVLAQFKATKDNAKTLLIYNHYDVQPAEPFDLWHSDPWILTERDNKFFGRGIDDDKGNLLARLTALAEYLKENNHSLPVNIDFVVEGSEETASRGLANYLKKHAQFLQNDLVIWESGGYNSKGQQEIGGGTKGIVTFDLKAKTAGRDLHSSFAPVIDSAAWQLVAAINSLRNSDGTIAIKGVYDTVRKPSEREQELVNQYSTIDEHLLVDSFQLTAPLLNSQTKTELLKALYFSPALNIEGIQSGYQEDGVKTVLPAEATAKLEIRLVPDQDPHDIFQKVVDHLKNNHFDNVQAEYTLGETPYRSDLSAPEIQRVIKTDKQIYGNDISLLPTTPGTGPMAYFYNNFKSPIAAVGIGYSDSADHAPDENVRIKDYFDHVDFTKELIKSYE</sequence>
<dbReference type="GO" id="GO:0005829">
    <property type="term" value="C:cytosol"/>
    <property type="evidence" value="ECO:0007669"/>
    <property type="project" value="TreeGrafter"/>
</dbReference>
<dbReference type="InterPro" id="IPR051458">
    <property type="entry name" value="Cyt/Met_Dipeptidase"/>
</dbReference>
<keyword evidence="1" id="KW-0645">Protease</keyword>
<dbReference type="GO" id="GO:0009089">
    <property type="term" value="P:lysine biosynthetic process via diaminopimelate"/>
    <property type="evidence" value="ECO:0007669"/>
    <property type="project" value="TreeGrafter"/>
</dbReference>
<dbReference type="Pfam" id="PF01546">
    <property type="entry name" value="Peptidase_M20"/>
    <property type="match status" value="1"/>
</dbReference>
<name>A0NKT4_OENOE</name>
<dbReference type="NCBIfam" id="NF005034">
    <property type="entry name" value="PRK06446.1"/>
    <property type="match status" value="1"/>
</dbReference>
<keyword evidence="3" id="KW-0378">Hydrolase</keyword>
<dbReference type="SUPFAM" id="SSF53187">
    <property type="entry name" value="Zn-dependent exopeptidases"/>
    <property type="match status" value="1"/>
</dbReference>
<dbReference type="EMBL" id="AAUV01000059">
    <property type="protein sequence ID" value="EAV38974.1"/>
    <property type="molecule type" value="Genomic_DNA"/>
</dbReference>
<evidence type="ECO:0000256" key="1">
    <source>
        <dbReference type="ARBA" id="ARBA00022670"/>
    </source>
</evidence>
<comment type="caution">
    <text evidence="5">The sequence shown here is derived from an EMBL/GenBank/DDBJ whole genome shotgun (WGS) entry which is preliminary data.</text>
</comment>
<organism evidence="5 6">
    <name type="scientific">Oenococcus oeni ATCC BAA-1163</name>
    <dbReference type="NCBI Taxonomy" id="379360"/>
    <lineage>
        <taxon>Bacteria</taxon>
        <taxon>Bacillati</taxon>
        <taxon>Bacillota</taxon>
        <taxon>Bacilli</taxon>
        <taxon>Lactobacillales</taxon>
        <taxon>Lactobacillaceae</taxon>
        <taxon>Oenococcus</taxon>
    </lineage>
</organism>
<dbReference type="GO" id="GO:0008233">
    <property type="term" value="F:peptidase activity"/>
    <property type="evidence" value="ECO:0007669"/>
    <property type="project" value="UniProtKB-KW"/>
</dbReference>
<evidence type="ECO:0000256" key="3">
    <source>
        <dbReference type="ARBA" id="ARBA00022801"/>
    </source>
</evidence>
<dbReference type="HOGENOM" id="CLU_029469_2_1_9"/>
<dbReference type="PANTHER" id="PTHR43270">
    <property type="entry name" value="BETA-ALA-HIS DIPEPTIDASE"/>
    <property type="match status" value="1"/>
</dbReference>
<protein>
    <submittedName>
        <fullName evidence="5">Peptidase B, M20/M25/M40 family</fullName>
    </submittedName>
</protein>
<dbReference type="Gene3D" id="3.30.70.360">
    <property type="match status" value="1"/>
</dbReference>
<dbReference type="InterPro" id="IPR011650">
    <property type="entry name" value="Peptidase_M20_dimer"/>
</dbReference>
<feature type="domain" description="Peptidase M20 dimerisation" evidence="4">
    <location>
        <begin position="194"/>
        <end position="351"/>
    </location>
</feature>
<dbReference type="Proteomes" id="UP000003346">
    <property type="component" value="Unassembled WGS sequence"/>
</dbReference>
<evidence type="ECO:0000313" key="5">
    <source>
        <dbReference type="EMBL" id="EAV38974.1"/>
    </source>
</evidence>
<dbReference type="AlphaFoldDB" id="A0NKT4"/>
<dbReference type="Pfam" id="PF07687">
    <property type="entry name" value="M20_dimer"/>
    <property type="match status" value="1"/>
</dbReference>
<dbReference type="Gene3D" id="3.40.630.10">
    <property type="entry name" value="Zn peptidases"/>
    <property type="match status" value="1"/>
</dbReference>
<evidence type="ECO:0000313" key="6">
    <source>
        <dbReference type="Proteomes" id="UP000003346"/>
    </source>
</evidence>
<evidence type="ECO:0000256" key="2">
    <source>
        <dbReference type="ARBA" id="ARBA00022723"/>
    </source>
</evidence>
<proteinExistence type="predicted"/>
<gene>
    <name evidence="5" type="ORF">OENOO_64093</name>
</gene>
<keyword evidence="2" id="KW-0479">Metal-binding</keyword>
<reference evidence="5 6" key="1">
    <citation type="submission" date="2006-11" db="EMBL/GenBank/DDBJ databases">
        <authorList>
            <consortium name="Laboratoire de Microbiologie (Universite Bourgogne)"/>
            <consortium name="GENOME Express"/>
            <consortium name="UMR Oenologie Ampelologie (Universite Bordeaux 2)"/>
            <person name="Guzzo J."/>
        </authorList>
    </citation>
    <scope>NUCLEOTIDE SEQUENCE [LARGE SCALE GENOMIC DNA]</scope>
    <source>
        <strain evidence="5 6">ATCC BAA-1163</strain>
    </source>
</reference>
<dbReference type="GO" id="GO:0006508">
    <property type="term" value="P:proteolysis"/>
    <property type="evidence" value="ECO:0007669"/>
    <property type="project" value="UniProtKB-KW"/>
</dbReference>
<accession>A0NKT4</accession>
<dbReference type="PANTHER" id="PTHR43270:SF8">
    <property type="entry name" value="DI- AND TRIPEPTIDASE DUG2-RELATED"/>
    <property type="match status" value="1"/>
</dbReference>
<dbReference type="GO" id="GO:0046872">
    <property type="term" value="F:metal ion binding"/>
    <property type="evidence" value="ECO:0007669"/>
    <property type="project" value="UniProtKB-KW"/>
</dbReference>
<dbReference type="InterPro" id="IPR002933">
    <property type="entry name" value="Peptidase_M20"/>
</dbReference>
<evidence type="ECO:0000259" key="4">
    <source>
        <dbReference type="Pfam" id="PF07687"/>
    </source>
</evidence>